<dbReference type="EMBL" id="JYNV01000291">
    <property type="protein sequence ID" value="KZM19425.1"/>
    <property type="molecule type" value="Genomic_DNA"/>
</dbReference>
<feature type="region of interest" description="Disordered" evidence="9">
    <location>
        <begin position="218"/>
        <end position="248"/>
    </location>
</feature>
<dbReference type="PANTHER" id="PTHR11685">
    <property type="entry name" value="RBR FAMILY RING FINGER AND IBR DOMAIN-CONTAINING"/>
    <property type="match status" value="1"/>
</dbReference>
<evidence type="ECO:0000256" key="6">
    <source>
        <dbReference type="ARBA" id="ARBA00022771"/>
    </source>
</evidence>
<evidence type="ECO:0000256" key="9">
    <source>
        <dbReference type="SAM" id="MobiDB-lite"/>
    </source>
</evidence>
<dbReference type="Gene3D" id="3.30.40.10">
    <property type="entry name" value="Zinc/RING finger domain, C3HC4 (zinc finger)"/>
    <property type="match status" value="1"/>
</dbReference>
<keyword evidence="3" id="KW-0808">Transferase</keyword>
<dbReference type="InterPro" id="IPR031127">
    <property type="entry name" value="E3_UB_ligase_RBR"/>
</dbReference>
<dbReference type="PROSITE" id="PS00518">
    <property type="entry name" value="ZF_RING_1"/>
    <property type="match status" value="1"/>
</dbReference>
<evidence type="ECO:0000256" key="1">
    <source>
        <dbReference type="ARBA" id="ARBA00001798"/>
    </source>
</evidence>
<organism evidence="11 12">
    <name type="scientific">Didymella rabiei</name>
    <name type="common">Chickpea ascochyta blight fungus</name>
    <name type="synonym">Mycosphaerella rabiei</name>
    <dbReference type="NCBI Taxonomy" id="5454"/>
    <lineage>
        <taxon>Eukaryota</taxon>
        <taxon>Fungi</taxon>
        <taxon>Dikarya</taxon>
        <taxon>Ascomycota</taxon>
        <taxon>Pezizomycotina</taxon>
        <taxon>Dothideomycetes</taxon>
        <taxon>Pleosporomycetidae</taxon>
        <taxon>Pleosporales</taxon>
        <taxon>Pleosporineae</taxon>
        <taxon>Didymellaceae</taxon>
        <taxon>Ascochyta</taxon>
    </lineage>
</organism>
<evidence type="ECO:0000256" key="8">
    <source>
        <dbReference type="ARBA" id="ARBA00022833"/>
    </source>
</evidence>
<feature type="compositionally biased region" description="Polar residues" evidence="9">
    <location>
        <begin position="20"/>
        <end position="31"/>
    </location>
</feature>
<dbReference type="SMART" id="SM00647">
    <property type="entry name" value="IBR"/>
    <property type="match status" value="2"/>
</dbReference>
<feature type="compositionally biased region" description="Basic and acidic residues" evidence="9">
    <location>
        <begin position="51"/>
        <end position="65"/>
    </location>
</feature>
<reference evidence="11 12" key="1">
    <citation type="journal article" date="2016" name="Sci. Rep.">
        <title>Draft genome sequencing and secretome analysis of fungal phytopathogen Ascochyta rabiei provides insight into the necrotrophic effector repertoire.</title>
        <authorList>
            <person name="Verma S."/>
            <person name="Gazara R.K."/>
            <person name="Nizam S."/>
            <person name="Parween S."/>
            <person name="Chattopadhyay D."/>
            <person name="Verma P.K."/>
        </authorList>
    </citation>
    <scope>NUCLEOTIDE SEQUENCE [LARGE SCALE GENOMIC DNA]</scope>
    <source>
        <strain evidence="11 12">ArDII</strain>
    </source>
</reference>
<name>A0A162X9X8_DIDRA</name>
<proteinExistence type="predicted"/>
<comment type="caution">
    <text evidence="11">The sequence shown here is derived from an EMBL/GenBank/DDBJ whole genome shotgun (WGS) entry which is preliminary data.</text>
</comment>
<comment type="catalytic activity">
    <reaction evidence="1">
        <text>[E2 ubiquitin-conjugating enzyme]-S-ubiquitinyl-L-cysteine + [acceptor protein]-L-lysine = [E2 ubiquitin-conjugating enzyme]-L-cysteine + [acceptor protein]-N(6)-ubiquitinyl-L-lysine.</text>
        <dbReference type="EC" id="2.3.2.31"/>
    </reaction>
</comment>
<dbReference type="InterPro" id="IPR002867">
    <property type="entry name" value="IBR_dom"/>
</dbReference>
<evidence type="ECO:0000256" key="3">
    <source>
        <dbReference type="ARBA" id="ARBA00022679"/>
    </source>
</evidence>
<sequence>MAPSTRLSSRPERRVANHGKASSSRVGSSRNPILVEETAPPRKRIGMMPRRRIESAPKQARDARGRFVKSKNTAEPKPDRKKVVKVTAEPKPKKKARSEKTECLICATTKDTTRSFRASKSRKICEHFENVCNSCVQKQIKTKITARQLTDAHLPCMFPGCTAVLDHAALKKVMTTALFETWDAAVTKHLLAADPSYIACLNPKCGVYFSIENCGSKRQISSTKPKPKSKSKSNAKQKQKQEDTDKTACPHCDHAACLSCNRPWHSGSCDSAKKREDKQSENAIKKLGAKPCPKCGVNIEKQGGCDHMNCRRCRHNFCWECLGHFTGNANHHLPTCSHRRPMIAEDIGNFIGDGMTTAQINQAIVHARRELLAGRVPQPTVRLAPGVQLVNGVAVAPPPT</sequence>
<evidence type="ECO:0000256" key="2">
    <source>
        <dbReference type="ARBA" id="ARBA00012251"/>
    </source>
</evidence>
<keyword evidence="6" id="KW-0863">Zinc-finger</keyword>
<feature type="compositionally biased region" description="Basic and acidic residues" evidence="9">
    <location>
        <begin position="239"/>
        <end position="248"/>
    </location>
</feature>
<dbReference type="InterPro" id="IPR017907">
    <property type="entry name" value="Znf_RING_CS"/>
</dbReference>
<feature type="compositionally biased region" description="Basic residues" evidence="9">
    <location>
        <begin position="225"/>
        <end position="238"/>
    </location>
</feature>
<dbReference type="OrthoDB" id="1431934at2759"/>
<dbReference type="Proteomes" id="UP000076837">
    <property type="component" value="Unassembled WGS sequence"/>
</dbReference>
<evidence type="ECO:0000313" key="11">
    <source>
        <dbReference type="EMBL" id="KZM19425.1"/>
    </source>
</evidence>
<evidence type="ECO:0000256" key="5">
    <source>
        <dbReference type="ARBA" id="ARBA00022737"/>
    </source>
</evidence>
<evidence type="ECO:0000313" key="12">
    <source>
        <dbReference type="Proteomes" id="UP000076837"/>
    </source>
</evidence>
<dbReference type="Pfam" id="PF01485">
    <property type="entry name" value="IBR"/>
    <property type="match status" value="1"/>
</dbReference>
<dbReference type="GO" id="GO:0061630">
    <property type="term" value="F:ubiquitin protein ligase activity"/>
    <property type="evidence" value="ECO:0007669"/>
    <property type="project" value="UniProtKB-EC"/>
</dbReference>
<dbReference type="InterPro" id="IPR044066">
    <property type="entry name" value="TRIAD_supradom"/>
</dbReference>
<dbReference type="SUPFAM" id="SSF57850">
    <property type="entry name" value="RING/U-box"/>
    <property type="match status" value="2"/>
</dbReference>
<dbReference type="PROSITE" id="PS51873">
    <property type="entry name" value="TRIAD"/>
    <property type="match status" value="1"/>
</dbReference>
<dbReference type="InterPro" id="IPR013083">
    <property type="entry name" value="Znf_RING/FYVE/PHD"/>
</dbReference>
<keyword evidence="5" id="KW-0677">Repeat</keyword>
<keyword evidence="8" id="KW-0862">Zinc</keyword>
<keyword evidence="12" id="KW-1185">Reference proteome</keyword>
<evidence type="ECO:0000256" key="7">
    <source>
        <dbReference type="ARBA" id="ARBA00022786"/>
    </source>
</evidence>
<dbReference type="EC" id="2.3.2.31" evidence="2"/>
<dbReference type="STRING" id="5454.A0A162X9X8"/>
<dbReference type="AlphaFoldDB" id="A0A162X9X8"/>
<keyword evidence="4" id="KW-0479">Metal-binding</keyword>
<feature type="domain" description="RING-type" evidence="10">
    <location>
        <begin position="99"/>
        <end position="342"/>
    </location>
</feature>
<evidence type="ECO:0000256" key="4">
    <source>
        <dbReference type="ARBA" id="ARBA00022723"/>
    </source>
</evidence>
<dbReference type="GO" id="GO:0016567">
    <property type="term" value="P:protein ubiquitination"/>
    <property type="evidence" value="ECO:0007669"/>
    <property type="project" value="InterPro"/>
</dbReference>
<dbReference type="GO" id="GO:0008270">
    <property type="term" value="F:zinc ion binding"/>
    <property type="evidence" value="ECO:0007669"/>
    <property type="project" value="UniProtKB-KW"/>
</dbReference>
<evidence type="ECO:0000259" key="10">
    <source>
        <dbReference type="PROSITE" id="PS51873"/>
    </source>
</evidence>
<dbReference type="Pfam" id="PF22191">
    <property type="entry name" value="IBR_1"/>
    <property type="match status" value="1"/>
</dbReference>
<protein>
    <recommendedName>
        <fullName evidence="2">RBR-type E3 ubiquitin transferase</fullName>
        <ecNumber evidence="2">2.3.2.31</ecNumber>
    </recommendedName>
</protein>
<feature type="region of interest" description="Disordered" evidence="9">
    <location>
        <begin position="1"/>
        <end position="93"/>
    </location>
</feature>
<keyword evidence="7" id="KW-0833">Ubl conjugation pathway</keyword>
<dbReference type="Gene3D" id="1.20.120.1750">
    <property type="match status" value="1"/>
</dbReference>
<gene>
    <name evidence="11" type="ORF">ST47_g9345</name>
</gene>
<accession>A0A162X9X8</accession>